<evidence type="ECO:0000313" key="2">
    <source>
        <dbReference type="EMBL" id="MPM69097.1"/>
    </source>
</evidence>
<accession>A0A645BV81</accession>
<evidence type="ECO:0008006" key="3">
    <source>
        <dbReference type="Google" id="ProtNLM"/>
    </source>
</evidence>
<proteinExistence type="predicted"/>
<dbReference type="AlphaFoldDB" id="A0A645BV81"/>
<comment type="caution">
    <text evidence="2">The sequence shown here is derived from an EMBL/GenBank/DDBJ whole genome shotgun (WGS) entry which is preliminary data.</text>
</comment>
<protein>
    <recommendedName>
        <fullName evidence="3">ATP synthase protein I</fullName>
    </recommendedName>
</protein>
<keyword evidence="1" id="KW-0812">Transmembrane</keyword>
<name>A0A645BV81_9ZZZZ</name>
<dbReference type="EMBL" id="VSSQ01022646">
    <property type="protein sequence ID" value="MPM69097.1"/>
    <property type="molecule type" value="Genomic_DNA"/>
</dbReference>
<feature type="transmembrane region" description="Helical" evidence="1">
    <location>
        <begin position="12"/>
        <end position="33"/>
    </location>
</feature>
<feature type="transmembrane region" description="Helical" evidence="1">
    <location>
        <begin position="45"/>
        <end position="64"/>
    </location>
</feature>
<gene>
    <name evidence="2" type="ORF">SDC9_116041</name>
</gene>
<keyword evidence="1" id="KW-1133">Transmembrane helix</keyword>
<evidence type="ECO:0000256" key="1">
    <source>
        <dbReference type="SAM" id="Phobius"/>
    </source>
</evidence>
<dbReference type="Pfam" id="PF09527">
    <property type="entry name" value="ATPase_gene1"/>
    <property type="match status" value="1"/>
</dbReference>
<reference evidence="2" key="1">
    <citation type="submission" date="2019-08" db="EMBL/GenBank/DDBJ databases">
        <authorList>
            <person name="Kucharzyk K."/>
            <person name="Murdoch R.W."/>
            <person name="Higgins S."/>
            <person name="Loffler F."/>
        </authorList>
    </citation>
    <scope>NUCLEOTIDE SEQUENCE</scope>
</reference>
<keyword evidence="1" id="KW-0472">Membrane</keyword>
<dbReference type="InterPro" id="IPR032820">
    <property type="entry name" value="ATPase_put"/>
</dbReference>
<organism evidence="2">
    <name type="scientific">bioreactor metagenome</name>
    <dbReference type="NCBI Taxonomy" id="1076179"/>
    <lineage>
        <taxon>unclassified sequences</taxon>
        <taxon>metagenomes</taxon>
        <taxon>ecological metagenomes</taxon>
    </lineage>
</organism>
<sequence>MRNNDAGQMLKAFSHVGAIGLTIAATIAVGLFGGRWLDSFFNTTPYATVAGIVLGMLAGLWSAYKRIMDKT</sequence>